<reference evidence="1 2" key="1">
    <citation type="submission" date="2015-09" db="EMBL/GenBank/DDBJ databases">
        <authorList>
            <consortium name="Pathogen Informatics"/>
            <person name="Wu L."/>
            <person name="Ma J."/>
        </authorList>
    </citation>
    <scope>NUCLEOTIDE SEQUENCE [LARGE SCALE GENOMIC DNA]</scope>
    <source>
        <strain evidence="1 2">2789STDY5834858</strain>
    </source>
</reference>
<accession>A0ABP2ARN7</accession>
<comment type="caution">
    <text evidence="1">The sequence shown here is derived from an EMBL/GenBank/DDBJ whole genome shotgun (WGS) entry which is preliminary data.</text>
</comment>
<dbReference type="Proteomes" id="UP000095488">
    <property type="component" value="Unassembled WGS sequence"/>
</dbReference>
<organism evidence="1 2">
    <name type="scientific">Sarcina ventriculi</name>
    <name type="common">Clostridium ventriculi</name>
    <dbReference type="NCBI Taxonomy" id="1267"/>
    <lineage>
        <taxon>Bacteria</taxon>
        <taxon>Bacillati</taxon>
        <taxon>Bacillota</taxon>
        <taxon>Clostridia</taxon>
        <taxon>Eubacteriales</taxon>
        <taxon>Clostridiaceae</taxon>
        <taxon>Sarcina</taxon>
    </lineage>
</organism>
<dbReference type="RefSeq" id="WP_055257403.1">
    <property type="nucleotide sequence ID" value="NZ_CABIXL010000002.1"/>
</dbReference>
<evidence type="ECO:0000313" key="1">
    <source>
        <dbReference type="EMBL" id="CUN57058.1"/>
    </source>
</evidence>
<keyword evidence="2" id="KW-1185">Reference proteome</keyword>
<name>A0ABP2ARN7_SARVE</name>
<protein>
    <recommendedName>
        <fullName evidence="3">Helix-turn-helix domain-containing protein</fullName>
    </recommendedName>
</protein>
<proteinExistence type="predicted"/>
<evidence type="ECO:0000313" key="2">
    <source>
        <dbReference type="Proteomes" id="UP000095488"/>
    </source>
</evidence>
<sequence>MNTVKNEMLSVEDVSTALKISKSQVYKVLKKNRNIIKPMIKIDGKTFISNEGIKYIEEVFNKTITTLSVTTDEMGISLEEVAVTSSSTKSYENKSLEDVNLENFIQNPTKKVTTISSNNQEKKEVKNTKKKNIKNDDKTNIYVAPIDFKGKTIFETEEKEEKKLTKEQQLKLEEEKLLEKHCREVDTKLINLKERLIEKQELNKKSFFKKVINNIFKK</sequence>
<evidence type="ECO:0008006" key="3">
    <source>
        <dbReference type="Google" id="ProtNLM"/>
    </source>
</evidence>
<gene>
    <name evidence="1" type="ORF">ERS852473_00508</name>
</gene>
<dbReference type="EMBL" id="CYZR01000002">
    <property type="protein sequence ID" value="CUN57058.1"/>
    <property type="molecule type" value="Genomic_DNA"/>
</dbReference>